<dbReference type="OrthoDB" id="5517693at2"/>
<evidence type="ECO:0008006" key="3">
    <source>
        <dbReference type="Google" id="ProtNLM"/>
    </source>
</evidence>
<dbReference type="Proteomes" id="UP000199009">
    <property type="component" value="Chromosome I"/>
</dbReference>
<name>A0A1G7XT99_9MICO</name>
<proteinExistence type="predicted"/>
<evidence type="ECO:0000313" key="1">
    <source>
        <dbReference type="EMBL" id="SDG87445.1"/>
    </source>
</evidence>
<evidence type="ECO:0000313" key="2">
    <source>
        <dbReference type="Proteomes" id="UP000199009"/>
    </source>
</evidence>
<dbReference type="AlphaFoldDB" id="A0A1G7XT99"/>
<dbReference type="EMBL" id="LT629692">
    <property type="protein sequence ID" value="SDG87445.1"/>
    <property type="molecule type" value="Genomic_DNA"/>
</dbReference>
<accession>A0A1G7XT99</accession>
<organism evidence="1 2">
    <name type="scientific">Microbacterium pygmaeum</name>
    <dbReference type="NCBI Taxonomy" id="370764"/>
    <lineage>
        <taxon>Bacteria</taxon>
        <taxon>Bacillati</taxon>
        <taxon>Actinomycetota</taxon>
        <taxon>Actinomycetes</taxon>
        <taxon>Micrococcales</taxon>
        <taxon>Microbacteriaceae</taxon>
        <taxon>Microbacterium</taxon>
    </lineage>
</organism>
<gene>
    <name evidence="1" type="ORF">SAMN04489810_1530</name>
</gene>
<reference evidence="1 2" key="1">
    <citation type="submission" date="2016-10" db="EMBL/GenBank/DDBJ databases">
        <authorList>
            <person name="de Groot N.N."/>
        </authorList>
    </citation>
    <scope>NUCLEOTIDE SEQUENCE [LARGE SCALE GENOMIC DNA]</scope>
    <source>
        <strain evidence="1 2">DSM 23142</strain>
    </source>
</reference>
<sequence length="326" mass="36345">MRRVVTVSDLDPLIRSRRMLRESGWTERAIDAARRAGRLVAVRRGWFMDADDVADLWPEGRHLAHVIAVSRDAANGAVASYASAGVLWGLPLYRYRPTRVHLTTEYPTRVSSGRDVLRHLEPLPDSDIVVRDGVRCTSLQRTVFDMIRSLGPEAAIACADAGERRFALQGRIWDADAVAHWRRSLHGRVDAAAGARGVKQARRIAAFADGLAQLPGESVSRLQLVRLGFAVPELQVPVPKPTGGDYFVDFGLREVRAFGEFDGQDKYLDEAMRRGVSLETVLLEEKRREDWIRGTTQWRFARWGSEHCVTAAALASRLAGFGIRPP</sequence>
<dbReference type="STRING" id="370764.SAMN04489810_1530"/>
<keyword evidence="2" id="KW-1185">Reference proteome</keyword>
<protein>
    <recommendedName>
        <fullName evidence="3">Transcriptional regulator, AbiEi antitoxin, Type IV TA system</fullName>
    </recommendedName>
</protein>
<dbReference type="RefSeq" id="WP_091488330.1">
    <property type="nucleotide sequence ID" value="NZ_LT629692.1"/>
</dbReference>